<evidence type="ECO:0000259" key="4">
    <source>
        <dbReference type="Pfam" id="PF00171"/>
    </source>
</evidence>
<accession>A0ABY4FKR0</accession>
<name>A0ABY4FKR0_9MICO</name>
<dbReference type="InterPro" id="IPR015590">
    <property type="entry name" value="Aldehyde_DH_dom"/>
</dbReference>
<proteinExistence type="inferred from homology"/>
<dbReference type="EMBL" id="CP095045">
    <property type="protein sequence ID" value="UOQ56842.1"/>
    <property type="molecule type" value="Genomic_DNA"/>
</dbReference>
<keyword evidence="6" id="KW-1185">Reference proteome</keyword>
<dbReference type="SUPFAM" id="SSF53720">
    <property type="entry name" value="ALDH-like"/>
    <property type="match status" value="1"/>
</dbReference>
<dbReference type="Proteomes" id="UP000831786">
    <property type="component" value="Chromosome"/>
</dbReference>
<dbReference type="Pfam" id="PF00171">
    <property type="entry name" value="Aldedh"/>
    <property type="match status" value="1"/>
</dbReference>
<dbReference type="RefSeq" id="WP_244727330.1">
    <property type="nucleotide sequence ID" value="NZ_CP095045.1"/>
</dbReference>
<dbReference type="PROSITE" id="PS00070">
    <property type="entry name" value="ALDEHYDE_DEHYDR_CYS"/>
    <property type="match status" value="1"/>
</dbReference>
<sequence>MTNIHSPIDGSVLATVPDTPPAAVRSAIDAAARASGGWGRTSPIARGRVLRRIAELMLAHEAELAELEARNLGAPLAASLAMVRRAAGSFAYFGELADKVSGEVIPVEGEYLAYAKRQPHGVVAAVVPWNAPLIFATKKLAPALAFGNACVLKPAPETPLSALRLAEIMAEAGLPAGLAHVLPGGTATGRALTEDPRISLIVFTGHDATGAAIAGAAAVNLVPTALELGGKSAQLVFADAPGHRVVEGLVSGVFGNAGQACIAGSRILVEARAQEELLRGLAERTRAVRVGDPLDAATEVGPQTTLAQQQKTERMIRDAVAEGARVLARAELPDDARLGEGYYVAPTLLTDVSPAMEIVREEVFGPVAVVSAFVSESDAVEQANATEYGLAAGVWTRDVARAHRVADRLRAGTVWINTYGVISDRMPFGGFGRSGYGREGGQAAVELYTRLQAVWTSLHEDEATPEIALP</sequence>
<evidence type="ECO:0000313" key="5">
    <source>
        <dbReference type="EMBL" id="UOQ56842.1"/>
    </source>
</evidence>
<gene>
    <name evidence="5" type="ORF">MUN78_14410</name>
</gene>
<dbReference type="PANTHER" id="PTHR11699">
    <property type="entry name" value="ALDEHYDE DEHYDROGENASE-RELATED"/>
    <property type="match status" value="1"/>
</dbReference>
<dbReference type="InterPro" id="IPR016160">
    <property type="entry name" value="Ald_DH_CS_CYS"/>
</dbReference>
<feature type="active site" evidence="2">
    <location>
        <position position="227"/>
    </location>
</feature>
<dbReference type="InterPro" id="IPR016163">
    <property type="entry name" value="Ald_DH_C"/>
</dbReference>
<dbReference type="InterPro" id="IPR016162">
    <property type="entry name" value="Ald_DH_N"/>
</dbReference>
<dbReference type="PROSITE" id="PS00687">
    <property type="entry name" value="ALDEHYDE_DEHYDR_GLU"/>
    <property type="match status" value="1"/>
</dbReference>
<reference evidence="5 6" key="1">
    <citation type="submission" date="2022-04" db="EMBL/GenBank/DDBJ databases">
        <title>Leucobacter sp. isolated from rhizosphere of garlic.</title>
        <authorList>
            <person name="Won M."/>
            <person name="Lee C.-M."/>
            <person name="Woen H.-Y."/>
            <person name="Kwon S.-W."/>
        </authorList>
    </citation>
    <scope>NUCLEOTIDE SEQUENCE [LARGE SCALE GENOMIC DNA]</scope>
    <source>
        <strain evidence="5 6">H21R-40</strain>
    </source>
</reference>
<evidence type="ECO:0000256" key="2">
    <source>
        <dbReference type="PROSITE-ProRule" id="PRU10007"/>
    </source>
</evidence>
<protein>
    <submittedName>
        <fullName evidence="5">Aldehyde dehydrogenase family protein</fullName>
    </submittedName>
</protein>
<evidence type="ECO:0000256" key="1">
    <source>
        <dbReference type="ARBA" id="ARBA00023002"/>
    </source>
</evidence>
<keyword evidence="1 3" id="KW-0560">Oxidoreductase</keyword>
<dbReference type="Gene3D" id="3.40.605.10">
    <property type="entry name" value="Aldehyde Dehydrogenase, Chain A, domain 1"/>
    <property type="match status" value="1"/>
</dbReference>
<dbReference type="Gene3D" id="3.40.309.10">
    <property type="entry name" value="Aldehyde Dehydrogenase, Chain A, domain 2"/>
    <property type="match status" value="1"/>
</dbReference>
<evidence type="ECO:0000256" key="3">
    <source>
        <dbReference type="RuleBase" id="RU003345"/>
    </source>
</evidence>
<organism evidence="5 6">
    <name type="scientific">Leucobacter allii</name>
    <dbReference type="NCBI Taxonomy" id="2932247"/>
    <lineage>
        <taxon>Bacteria</taxon>
        <taxon>Bacillati</taxon>
        <taxon>Actinomycetota</taxon>
        <taxon>Actinomycetes</taxon>
        <taxon>Micrococcales</taxon>
        <taxon>Microbacteriaceae</taxon>
        <taxon>Leucobacter</taxon>
    </lineage>
</organism>
<comment type="similarity">
    <text evidence="3">Belongs to the aldehyde dehydrogenase family.</text>
</comment>
<dbReference type="InterPro" id="IPR029510">
    <property type="entry name" value="Ald_DH_CS_GLU"/>
</dbReference>
<feature type="domain" description="Aldehyde dehydrogenase" evidence="4">
    <location>
        <begin position="4"/>
        <end position="454"/>
    </location>
</feature>
<dbReference type="InterPro" id="IPR016161">
    <property type="entry name" value="Ald_DH/histidinol_DH"/>
</dbReference>
<evidence type="ECO:0000313" key="6">
    <source>
        <dbReference type="Proteomes" id="UP000831786"/>
    </source>
</evidence>